<dbReference type="PROSITE" id="PS51029">
    <property type="entry name" value="MADF"/>
    <property type="match status" value="1"/>
</dbReference>
<evidence type="ECO:0000259" key="4">
    <source>
        <dbReference type="PROSITE" id="PS51031"/>
    </source>
</evidence>
<proteinExistence type="predicted"/>
<feature type="region of interest" description="Disordered" evidence="2">
    <location>
        <begin position="151"/>
        <end position="170"/>
    </location>
</feature>
<dbReference type="InterPro" id="IPR039353">
    <property type="entry name" value="TF_Adf1"/>
</dbReference>
<dbReference type="PANTHER" id="PTHR12243">
    <property type="entry name" value="MADF DOMAIN TRANSCRIPTION FACTOR"/>
    <property type="match status" value="1"/>
</dbReference>
<dbReference type="GO" id="GO:0005634">
    <property type="term" value="C:nucleus"/>
    <property type="evidence" value="ECO:0007669"/>
    <property type="project" value="UniProtKB-SubCell"/>
</dbReference>
<evidence type="ECO:0008006" key="7">
    <source>
        <dbReference type="Google" id="ProtNLM"/>
    </source>
</evidence>
<dbReference type="EMBL" id="QKKF02011937">
    <property type="protein sequence ID" value="RZF43938.1"/>
    <property type="molecule type" value="Genomic_DNA"/>
</dbReference>
<dbReference type="InterPro" id="IPR006578">
    <property type="entry name" value="MADF-dom"/>
</dbReference>
<feature type="domain" description="BESS" evidence="4">
    <location>
        <begin position="192"/>
        <end position="231"/>
    </location>
</feature>
<sequence length="264" mass="30602">MLDDELLIELVRGQPALYDFTHTHYSDAAFKMQKWQELGQILKQDGDKVKTRWESLRNQFRRFLRLKKKKLAGRLSGPLHNWKHYEGMLFLKPHMREKKRQASESVENDDQVYWPTDDADDAMDRSQELEVEISPTPIVGSNSHSMSLRSYGIHSSAKPPKSPEPEENPTSILLKYILEKEKSRKEPPDTRPDDIDLFFDSIKATVKKLSDKNKILAKQRVFTIVNELEGINLNEMQHISAGNAQQYCQQTLQYPSHSHHSSTS</sequence>
<organism evidence="5 6">
    <name type="scientific">Laodelphax striatellus</name>
    <name type="common">Small brown planthopper</name>
    <name type="synonym">Delphax striatella</name>
    <dbReference type="NCBI Taxonomy" id="195883"/>
    <lineage>
        <taxon>Eukaryota</taxon>
        <taxon>Metazoa</taxon>
        <taxon>Ecdysozoa</taxon>
        <taxon>Arthropoda</taxon>
        <taxon>Hexapoda</taxon>
        <taxon>Insecta</taxon>
        <taxon>Pterygota</taxon>
        <taxon>Neoptera</taxon>
        <taxon>Paraneoptera</taxon>
        <taxon>Hemiptera</taxon>
        <taxon>Auchenorrhyncha</taxon>
        <taxon>Fulgoroidea</taxon>
        <taxon>Delphacidae</taxon>
        <taxon>Criomorphinae</taxon>
        <taxon>Laodelphax</taxon>
    </lineage>
</organism>
<dbReference type="Proteomes" id="UP000291343">
    <property type="component" value="Unassembled WGS sequence"/>
</dbReference>
<feature type="domain" description="MADF" evidence="3">
    <location>
        <begin position="6"/>
        <end position="96"/>
    </location>
</feature>
<dbReference type="AlphaFoldDB" id="A0A482XF84"/>
<evidence type="ECO:0000313" key="5">
    <source>
        <dbReference type="EMBL" id="RZF43938.1"/>
    </source>
</evidence>
<dbReference type="Pfam" id="PF10545">
    <property type="entry name" value="MADF_DNA_bdg"/>
    <property type="match status" value="1"/>
</dbReference>
<dbReference type="PROSITE" id="PS51031">
    <property type="entry name" value="BESS"/>
    <property type="match status" value="1"/>
</dbReference>
<evidence type="ECO:0000313" key="6">
    <source>
        <dbReference type="Proteomes" id="UP000291343"/>
    </source>
</evidence>
<feature type="region of interest" description="Disordered" evidence="2">
    <location>
        <begin position="99"/>
        <end position="119"/>
    </location>
</feature>
<comment type="caution">
    <text evidence="5">The sequence shown here is derived from an EMBL/GenBank/DDBJ whole genome shotgun (WGS) entry which is preliminary data.</text>
</comment>
<accession>A0A482XF84</accession>
<keyword evidence="1" id="KW-0539">Nucleus</keyword>
<dbReference type="GO" id="GO:0003677">
    <property type="term" value="F:DNA binding"/>
    <property type="evidence" value="ECO:0007669"/>
    <property type="project" value="InterPro"/>
</dbReference>
<name>A0A482XF84_LAOST</name>
<dbReference type="GO" id="GO:0006357">
    <property type="term" value="P:regulation of transcription by RNA polymerase II"/>
    <property type="evidence" value="ECO:0007669"/>
    <property type="project" value="TreeGrafter"/>
</dbReference>
<dbReference type="PANTHER" id="PTHR12243:SF67">
    <property type="entry name" value="COREPRESSOR OF PANGOLIN, ISOFORM A-RELATED"/>
    <property type="match status" value="1"/>
</dbReference>
<dbReference type="Pfam" id="PF02944">
    <property type="entry name" value="BESS"/>
    <property type="match status" value="1"/>
</dbReference>
<protein>
    <recommendedName>
        <fullName evidence="7">MADF domain-containing protein</fullName>
    </recommendedName>
</protein>
<dbReference type="SMART" id="SM00595">
    <property type="entry name" value="MADF"/>
    <property type="match status" value="1"/>
</dbReference>
<dbReference type="OrthoDB" id="6615243at2759"/>
<dbReference type="FunCoup" id="A0A482XF84">
    <property type="interactions" value="97"/>
</dbReference>
<dbReference type="InParanoid" id="A0A482XF84"/>
<dbReference type="InterPro" id="IPR004210">
    <property type="entry name" value="BESS_motif"/>
</dbReference>
<evidence type="ECO:0000259" key="3">
    <source>
        <dbReference type="PROSITE" id="PS51029"/>
    </source>
</evidence>
<evidence type="ECO:0000256" key="1">
    <source>
        <dbReference type="PROSITE-ProRule" id="PRU00371"/>
    </source>
</evidence>
<reference evidence="5 6" key="1">
    <citation type="journal article" date="2017" name="Gigascience">
        <title>Genome sequence of the small brown planthopper, Laodelphax striatellus.</title>
        <authorList>
            <person name="Zhu J."/>
            <person name="Jiang F."/>
            <person name="Wang X."/>
            <person name="Yang P."/>
            <person name="Bao Y."/>
            <person name="Zhao W."/>
            <person name="Wang W."/>
            <person name="Lu H."/>
            <person name="Wang Q."/>
            <person name="Cui N."/>
            <person name="Li J."/>
            <person name="Chen X."/>
            <person name="Luo L."/>
            <person name="Yu J."/>
            <person name="Kang L."/>
            <person name="Cui F."/>
        </authorList>
    </citation>
    <scope>NUCLEOTIDE SEQUENCE [LARGE SCALE GENOMIC DNA]</scope>
    <source>
        <strain evidence="5">Lst14</strain>
    </source>
</reference>
<evidence type="ECO:0000256" key="2">
    <source>
        <dbReference type="SAM" id="MobiDB-lite"/>
    </source>
</evidence>
<gene>
    <name evidence="5" type="ORF">LSTR_LSTR006746</name>
</gene>
<keyword evidence="6" id="KW-1185">Reference proteome</keyword>
<dbReference type="SMR" id="A0A482XF84"/>
<dbReference type="GO" id="GO:0005667">
    <property type="term" value="C:transcription regulator complex"/>
    <property type="evidence" value="ECO:0007669"/>
    <property type="project" value="TreeGrafter"/>
</dbReference>
<comment type="subcellular location">
    <subcellularLocation>
        <location evidence="1">Nucleus</location>
    </subcellularLocation>
</comment>